<keyword evidence="2" id="KW-1185">Reference proteome</keyword>
<dbReference type="EMBL" id="JADBEL010000023">
    <property type="protein sequence ID" value="MBE1556233.1"/>
    <property type="molecule type" value="Genomic_DNA"/>
</dbReference>
<organism evidence="1 2">
    <name type="scientific">Sporosarcina limicola</name>
    <dbReference type="NCBI Taxonomy" id="34101"/>
    <lineage>
        <taxon>Bacteria</taxon>
        <taxon>Bacillati</taxon>
        <taxon>Bacillota</taxon>
        <taxon>Bacilli</taxon>
        <taxon>Bacillales</taxon>
        <taxon>Caryophanaceae</taxon>
        <taxon>Sporosarcina</taxon>
    </lineage>
</organism>
<protein>
    <recommendedName>
        <fullName evidence="3">DUF4179 domain-containing protein</fullName>
    </recommendedName>
</protein>
<reference evidence="1" key="1">
    <citation type="submission" date="2020-10" db="EMBL/GenBank/DDBJ databases">
        <title>Genomic Encyclopedia of Type Strains, Phase IV (KMG-IV): sequencing the most valuable type-strain genomes for metagenomic binning, comparative biology and taxonomic classification.</title>
        <authorList>
            <person name="Goeker M."/>
        </authorList>
    </citation>
    <scope>NUCLEOTIDE SEQUENCE</scope>
    <source>
        <strain evidence="1">DSM 13886</strain>
    </source>
</reference>
<evidence type="ECO:0000313" key="2">
    <source>
        <dbReference type="Proteomes" id="UP000658225"/>
    </source>
</evidence>
<dbReference type="Proteomes" id="UP000658225">
    <property type="component" value="Unassembled WGS sequence"/>
</dbReference>
<evidence type="ECO:0008006" key="3">
    <source>
        <dbReference type="Google" id="ProtNLM"/>
    </source>
</evidence>
<evidence type="ECO:0000313" key="1">
    <source>
        <dbReference type="EMBL" id="MBE1556233.1"/>
    </source>
</evidence>
<dbReference type="AlphaFoldDB" id="A0A927R5M8"/>
<accession>A0A927R5M8</accession>
<name>A0A927R5M8_9BACL</name>
<proteinExistence type="predicted"/>
<comment type="caution">
    <text evidence="1">The sequence shown here is derived from an EMBL/GenBank/DDBJ whole genome shotgun (WGS) entry which is preliminary data.</text>
</comment>
<sequence length="156" mass="18132">MVYPEIRQYEEATIRSINSSFPFQIESNRFDYKIKVKSVETTGNELTVDYSIQNIEIDKFKQDIIQSFVNFIEVINTDNIKSSENGELLYDQTLGHSIRSKQTKLINKDELHFKSTFVIDVPNKFDYEGYSLMVPFGTLSSNDPIKMEPIKITLKN</sequence>
<gene>
    <name evidence="1" type="ORF">H4683_003356</name>
</gene>